<evidence type="ECO:0000256" key="7">
    <source>
        <dbReference type="ARBA" id="ARBA00023004"/>
    </source>
</evidence>
<dbReference type="InterPro" id="IPR010917">
    <property type="entry name" value="TonB_rcpt_CS"/>
</dbReference>
<dbReference type="InterPro" id="IPR012910">
    <property type="entry name" value="Plug_dom"/>
</dbReference>
<comment type="subcellular location">
    <subcellularLocation>
        <location evidence="1 12">Cell outer membrane</location>
        <topology evidence="1 12">Multi-pass membrane protein</topology>
    </subcellularLocation>
</comment>
<feature type="domain" description="TonB-dependent receptor plug" evidence="17">
    <location>
        <begin position="49"/>
        <end position="160"/>
    </location>
</feature>
<evidence type="ECO:0000256" key="9">
    <source>
        <dbReference type="ARBA" id="ARBA00023077"/>
    </source>
</evidence>
<evidence type="ECO:0000256" key="2">
    <source>
        <dbReference type="ARBA" id="ARBA00022448"/>
    </source>
</evidence>
<feature type="domain" description="TonB-dependent receptor-like beta-barrel" evidence="16">
    <location>
        <begin position="265"/>
        <end position="765"/>
    </location>
</feature>
<evidence type="ECO:0000256" key="1">
    <source>
        <dbReference type="ARBA" id="ARBA00004571"/>
    </source>
</evidence>
<sequence>MINKPRFKRTFLGISVAMSFAVSAPLSQAESSRVIEEVLVTARKQSETLQNVPFSIAAMTEDKLQRSGATDIESMAANVAGITIQNLGPGQSQVAIRGISAGQIVRDQPGVKEQVGVYMDESVISMSLFTPDLDFYDVNRVEVLRGPQGTLFGSGSLAGTVRYITNQPDVMAMSGSVQLGGETVDGGSEGGNVKGHWNVPLSETLALRVVGYHQQYAGYIDAHQPNGSVKDDVNDGSREGLRLALSFQPSDALTITPKLVYQSIEMNGFNREDDYNLLGNPYTTSRTPLTIGDYEQFTQLEEKFEDDFLLLDLTINYDLNENLLLTSVSSYTDRDVLVVRDASSLNASVLGGSFGESAAVYELDAPLVDATEAEVMTQELRLSGSQDSLQWVAGVFYSDVERHYGQSLPVSGYDATTRTAAPDSQDPGVTAGRNAVDELYYSDIPYQLEQVAVFGELSYDLSEKTMLVVGARFFDYEETRVLSFDGLYADSVLDKKSKVSSDGVSPRVMLRYDVSDDVMLNAQVSKGFRLGGINDPVNATLCTPADAATFGGRDAFEDETLTNYEVGSKLTLLGGSATLNTSLFYSDIKDLQATVNAGSCSSRLIYNVPKAHSTGIELELLSRPTTNLEFSVSASYVNTELDSTVTSTNGANVTTVVGGIREGNELPTAPGFELAISASYYFPVTETWEGYANATYQNIAKRYTQIGDQENGGKDSVALHDGANIGGPLTQSNYDYDRSLEGYQIVNLRLGMKNDSWDTGIFVRNAGNERAELSLDTERGGQARVSHYVNQPRTIGFNARYSF</sequence>
<evidence type="ECO:0000256" key="10">
    <source>
        <dbReference type="ARBA" id="ARBA00023136"/>
    </source>
</evidence>
<keyword evidence="19" id="KW-1185">Reference proteome</keyword>
<evidence type="ECO:0000256" key="14">
    <source>
        <dbReference type="RuleBase" id="RU003357"/>
    </source>
</evidence>
<feature type="short sequence motif" description="TonB C-terminal box" evidence="13">
    <location>
        <begin position="786"/>
        <end position="803"/>
    </location>
</feature>
<keyword evidence="9 14" id="KW-0798">TonB box</keyword>
<keyword evidence="5 12" id="KW-0812">Transmembrane</keyword>
<feature type="chain" id="PRO_5046043576" evidence="15">
    <location>
        <begin position="30"/>
        <end position="803"/>
    </location>
</feature>
<dbReference type="RefSeq" id="WP_368374804.1">
    <property type="nucleotide sequence ID" value="NZ_JBFRYB010000001.1"/>
</dbReference>
<proteinExistence type="inferred from homology"/>
<comment type="caution">
    <text evidence="18">The sequence shown here is derived from an EMBL/GenBank/DDBJ whole genome shotgun (WGS) entry which is preliminary data.</text>
</comment>
<dbReference type="Gene3D" id="2.40.170.20">
    <property type="entry name" value="TonB-dependent receptor, beta-barrel domain"/>
    <property type="match status" value="1"/>
</dbReference>
<dbReference type="PANTHER" id="PTHR32552:SF81">
    <property type="entry name" value="TONB-DEPENDENT OUTER MEMBRANE RECEPTOR"/>
    <property type="match status" value="1"/>
</dbReference>
<keyword evidence="8" id="KW-0406">Ion transport</keyword>
<evidence type="ECO:0000313" key="18">
    <source>
        <dbReference type="EMBL" id="MEX1664683.1"/>
    </source>
</evidence>
<keyword evidence="18" id="KW-0675">Receptor</keyword>
<evidence type="ECO:0000256" key="8">
    <source>
        <dbReference type="ARBA" id="ARBA00023065"/>
    </source>
</evidence>
<dbReference type="Pfam" id="PF07715">
    <property type="entry name" value="Plug"/>
    <property type="match status" value="1"/>
</dbReference>
<reference evidence="18 19" key="1">
    <citation type="journal article" date="2011" name="Int. J. Syst. Evol. Microbiol.">
        <title>Zhongshania antarctica gen. nov., sp. nov. and Zhongshania guokunii sp. nov., gammaproteobacteria respectively isolated from coastal attached (fast) ice and surface seawater of the Antarctic.</title>
        <authorList>
            <person name="Li H.J."/>
            <person name="Zhang X.Y."/>
            <person name="Chen C.X."/>
            <person name="Zhang Y.J."/>
            <person name="Gao Z.M."/>
            <person name="Yu Y."/>
            <person name="Chen X.L."/>
            <person name="Chen B."/>
            <person name="Zhang Y.Z."/>
        </authorList>
    </citation>
    <scope>NUCLEOTIDE SEQUENCE [LARGE SCALE GENOMIC DNA]</scope>
    <source>
        <strain evidence="18 19">R06B22</strain>
    </source>
</reference>
<organism evidence="18 19">
    <name type="scientific">Zhongshania arctica</name>
    <dbReference type="NCBI Taxonomy" id="3238302"/>
    <lineage>
        <taxon>Bacteria</taxon>
        <taxon>Pseudomonadati</taxon>
        <taxon>Pseudomonadota</taxon>
        <taxon>Gammaproteobacteria</taxon>
        <taxon>Cellvibrionales</taxon>
        <taxon>Spongiibacteraceae</taxon>
        <taxon>Zhongshania</taxon>
    </lineage>
</organism>
<keyword evidence="11 12" id="KW-0998">Cell outer membrane</keyword>
<feature type="signal peptide" evidence="15">
    <location>
        <begin position="1"/>
        <end position="29"/>
    </location>
</feature>
<evidence type="ECO:0000256" key="3">
    <source>
        <dbReference type="ARBA" id="ARBA00022452"/>
    </source>
</evidence>
<keyword evidence="10 12" id="KW-0472">Membrane</keyword>
<dbReference type="EMBL" id="JBFRYB010000001">
    <property type="protein sequence ID" value="MEX1664683.1"/>
    <property type="molecule type" value="Genomic_DNA"/>
</dbReference>
<dbReference type="InterPro" id="IPR039426">
    <property type="entry name" value="TonB-dep_rcpt-like"/>
</dbReference>
<evidence type="ECO:0000256" key="11">
    <source>
        <dbReference type="ARBA" id="ARBA00023237"/>
    </source>
</evidence>
<gene>
    <name evidence="18" type="ORF">AB4875_04230</name>
</gene>
<evidence type="ECO:0000256" key="6">
    <source>
        <dbReference type="ARBA" id="ARBA00022729"/>
    </source>
</evidence>
<evidence type="ECO:0000259" key="16">
    <source>
        <dbReference type="Pfam" id="PF00593"/>
    </source>
</evidence>
<keyword evidence="4" id="KW-0410">Iron transport</keyword>
<dbReference type="Pfam" id="PF00593">
    <property type="entry name" value="TonB_dep_Rec_b-barrel"/>
    <property type="match status" value="1"/>
</dbReference>
<comment type="similarity">
    <text evidence="12 14">Belongs to the TonB-dependent receptor family.</text>
</comment>
<evidence type="ECO:0000256" key="15">
    <source>
        <dbReference type="SAM" id="SignalP"/>
    </source>
</evidence>
<dbReference type="PROSITE" id="PS01156">
    <property type="entry name" value="TONB_DEPENDENT_REC_2"/>
    <property type="match status" value="1"/>
</dbReference>
<evidence type="ECO:0000256" key="12">
    <source>
        <dbReference type="PROSITE-ProRule" id="PRU01360"/>
    </source>
</evidence>
<evidence type="ECO:0000256" key="13">
    <source>
        <dbReference type="PROSITE-ProRule" id="PRU10144"/>
    </source>
</evidence>
<dbReference type="InterPro" id="IPR000531">
    <property type="entry name" value="Beta-barrel_TonB"/>
</dbReference>
<keyword evidence="7" id="KW-0408">Iron</keyword>
<name>A0ABV3TSV8_9GAMM</name>
<evidence type="ECO:0000313" key="19">
    <source>
        <dbReference type="Proteomes" id="UP001557484"/>
    </source>
</evidence>
<keyword evidence="2 12" id="KW-0813">Transport</keyword>
<dbReference type="PROSITE" id="PS52016">
    <property type="entry name" value="TONB_DEPENDENT_REC_3"/>
    <property type="match status" value="1"/>
</dbReference>
<keyword evidence="3 12" id="KW-1134">Transmembrane beta strand</keyword>
<dbReference type="InterPro" id="IPR036942">
    <property type="entry name" value="Beta-barrel_TonB_sf"/>
</dbReference>
<keyword evidence="6 15" id="KW-0732">Signal</keyword>
<accession>A0ABV3TSV8</accession>
<dbReference type="Proteomes" id="UP001557484">
    <property type="component" value="Unassembled WGS sequence"/>
</dbReference>
<evidence type="ECO:0000256" key="5">
    <source>
        <dbReference type="ARBA" id="ARBA00022692"/>
    </source>
</evidence>
<evidence type="ECO:0000256" key="4">
    <source>
        <dbReference type="ARBA" id="ARBA00022496"/>
    </source>
</evidence>
<evidence type="ECO:0000259" key="17">
    <source>
        <dbReference type="Pfam" id="PF07715"/>
    </source>
</evidence>
<dbReference type="PANTHER" id="PTHR32552">
    <property type="entry name" value="FERRICHROME IRON RECEPTOR-RELATED"/>
    <property type="match status" value="1"/>
</dbReference>
<dbReference type="SUPFAM" id="SSF56935">
    <property type="entry name" value="Porins"/>
    <property type="match status" value="1"/>
</dbReference>
<protein>
    <submittedName>
        <fullName evidence="18">TonB-dependent receptor</fullName>
    </submittedName>
</protein>